<feature type="transmembrane region" description="Helical" evidence="1">
    <location>
        <begin position="79"/>
        <end position="100"/>
    </location>
</feature>
<dbReference type="InterPro" id="IPR003586">
    <property type="entry name" value="Hint_dom_C"/>
</dbReference>
<feature type="domain" description="Hint" evidence="2">
    <location>
        <begin position="230"/>
        <end position="278"/>
    </location>
</feature>
<feature type="transmembrane region" description="Helical" evidence="1">
    <location>
        <begin position="44"/>
        <end position="67"/>
    </location>
</feature>
<dbReference type="Proteomes" id="UP000003340">
    <property type="component" value="Unassembled WGS sequence"/>
</dbReference>
<evidence type="ECO:0000259" key="2">
    <source>
        <dbReference type="SMART" id="SM00305"/>
    </source>
</evidence>
<dbReference type="CDD" id="cd00081">
    <property type="entry name" value="Hint"/>
    <property type="match status" value="1"/>
</dbReference>
<dbReference type="InterPro" id="IPR036844">
    <property type="entry name" value="Hint_dom_sf"/>
</dbReference>
<reference evidence="4 5" key="2">
    <citation type="submission" date="2009-02" db="EMBL/GenBank/DDBJ databases">
        <title>Draft genome sequence of Clostridium methylpentosum (DSM 5476).</title>
        <authorList>
            <person name="Sudarsanam P."/>
            <person name="Ley R."/>
            <person name="Guruge J."/>
            <person name="Turnbaugh P.J."/>
            <person name="Mahowald M."/>
            <person name="Liep D."/>
            <person name="Gordon J."/>
        </authorList>
    </citation>
    <scope>NUCLEOTIDE SEQUENCE [LARGE SCALE GENOMIC DNA]</scope>
    <source>
        <strain evidence="4 5">DSM 5476</strain>
    </source>
</reference>
<dbReference type="eggNOG" id="COG1372">
    <property type="taxonomic scope" value="Bacteria"/>
</dbReference>
<comment type="caution">
    <text evidence="4">The sequence shown here is derived from an EMBL/GenBank/DDBJ whole genome shotgun (WGS) entry which is preliminary data.</text>
</comment>
<reference evidence="4 5" key="1">
    <citation type="submission" date="2009-01" db="EMBL/GenBank/DDBJ databases">
        <authorList>
            <person name="Fulton L."/>
            <person name="Clifton S."/>
            <person name="Fulton B."/>
            <person name="Xu J."/>
            <person name="Minx P."/>
            <person name="Pepin K.H."/>
            <person name="Johnson M."/>
            <person name="Bhonagiri V."/>
            <person name="Nash W.E."/>
            <person name="Mardis E.R."/>
            <person name="Wilson R.K."/>
        </authorList>
    </citation>
    <scope>NUCLEOTIDE SEQUENCE [LARGE SCALE GENOMIC DNA]</scope>
    <source>
        <strain evidence="4 5">DSM 5476</strain>
    </source>
</reference>
<dbReference type="AlphaFoldDB" id="C0E856"/>
<sequence>EIGRFLNADDSDILTEDQNDLLEHNLFAYCFNNPVNMADPSGHVAISAVIGGVLGGVTGAALGVILANMLNLKGIARGLFIAGVAVAGAALGAFLGPYVAKLMPKLLQYTKAAAKKVVKTAKSVKSKVKTKITKVPSCFVAGTLIETEDGHIPIEQIEVGDLVWAEDPETGEKGLRRVVQTFVNETDELVHVFAGGEKIVTTPEHPFYIPEFGWTSAIQLRAGDILLLSNGNYVVVEKVQHEILETPITVYNFEVEGLHTYFVGSNSILVHNSCKRDIKQISDIAKKFKIDRWGFGDYVEDYKISKGLRDGATLSWKVLEKLAKEYKRR</sequence>
<name>C0E856_9FIRM</name>
<evidence type="ECO:0000256" key="1">
    <source>
        <dbReference type="SAM" id="Phobius"/>
    </source>
</evidence>
<dbReference type="HOGENOM" id="CLU_843345_0_0_9"/>
<keyword evidence="1" id="KW-1133">Transmembrane helix</keyword>
<feature type="domain" description="Hint" evidence="3">
    <location>
        <begin position="136"/>
        <end position="230"/>
    </location>
</feature>
<dbReference type="SUPFAM" id="SSF51294">
    <property type="entry name" value="Hedgehog/intein (Hint) domain"/>
    <property type="match status" value="1"/>
</dbReference>
<dbReference type="Pfam" id="PF07591">
    <property type="entry name" value="PT-HINT"/>
    <property type="match status" value="1"/>
</dbReference>
<accession>C0E856</accession>
<evidence type="ECO:0000313" key="4">
    <source>
        <dbReference type="EMBL" id="EEG32339.1"/>
    </source>
</evidence>
<dbReference type="InterPro" id="IPR003587">
    <property type="entry name" value="Hint_dom_N"/>
</dbReference>
<gene>
    <name evidence="4" type="ORF">CLOSTMETH_00001</name>
</gene>
<dbReference type="EMBL" id="ACEC01000001">
    <property type="protein sequence ID" value="EEG32339.1"/>
    <property type="molecule type" value="Genomic_DNA"/>
</dbReference>
<keyword evidence="1" id="KW-0472">Membrane</keyword>
<evidence type="ECO:0000259" key="3">
    <source>
        <dbReference type="SMART" id="SM00306"/>
    </source>
</evidence>
<dbReference type="SMART" id="SM00306">
    <property type="entry name" value="HintN"/>
    <property type="match status" value="1"/>
</dbReference>
<keyword evidence="1" id="KW-0812">Transmembrane</keyword>
<evidence type="ECO:0000313" key="5">
    <source>
        <dbReference type="Proteomes" id="UP000003340"/>
    </source>
</evidence>
<proteinExistence type="predicted"/>
<dbReference type="GO" id="GO:0016539">
    <property type="term" value="P:intein-mediated protein splicing"/>
    <property type="evidence" value="ECO:0007669"/>
    <property type="project" value="InterPro"/>
</dbReference>
<dbReference type="InterPro" id="IPR030934">
    <property type="entry name" value="Intein_C"/>
</dbReference>
<dbReference type="SMART" id="SM00305">
    <property type="entry name" value="HintC"/>
    <property type="match status" value="1"/>
</dbReference>
<protein>
    <submittedName>
        <fullName evidence="4">Intein C-terminal splicing region</fullName>
    </submittedName>
</protein>
<dbReference type="NCBIfam" id="TIGR01443">
    <property type="entry name" value="intein_Cterm"/>
    <property type="match status" value="1"/>
</dbReference>
<dbReference type="PROSITE" id="PS50818">
    <property type="entry name" value="INTEIN_C_TER"/>
    <property type="match status" value="1"/>
</dbReference>
<dbReference type="Gene3D" id="2.170.16.10">
    <property type="entry name" value="Hedgehog/Intein (Hint) domain"/>
    <property type="match status" value="1"/>
</dbReference>
<dbReference type="InterPro" id="IPR006141">
    <property type="entry name" value="Intein_N"/>
</dbReference>
<dbReference type="PROSITE" id="PS50817">
    <property type="entry name" value="INTEIN_N_TER"/>
    <property type="match status" value="1"/>
</dbReference>
<dbReference type="STRING" id="537013.CLOSTMETH_00001"/>
<dbReference type="Gene3D" id="2.180.10.10">
    <property type="entry name" value="RHS repeat-associated core"/>
    <property type="match status" value="1"/>
</dbReference>
<keyword evidence="5" id="KW-1185">Reference proteome</keyword>
<organism evidence="4 5">
    <name type="scientific">[Clostridium] methylpentosum DSM 5476</name>
    <dbReference type="NCBI Taxonomy" id="537013"/>
    <lineage>
        <taxon>Bacteria</taxon>
        <taxon>Bacillati</taxon>
        <taxon>Bacillota</taxon>
        <taxon>Clostridia</taxon>
        <taxon>Eubacteriales</taxon>
        <taxon>Oscillospiraceae</taxon>
        <taxon>Oscillospiraceae incertae sedis</taxon>
    </lineage>
</organism>
<feature type="non-terminal residue" evidence="4">
    <location>
        <position position="1"/>
    </location>
</feature>